<dbReference type="SUPFAM" id="SSF64518">
    <property type="entry name" value="Phase 1 flagellin"/>
    <property type="match status" value="1"/>
</dbReference>
<dbReference type="InterPro" id="IPR046358">
    <property type="entry name" value="Flagellin_C"/>
</dbReference>
<feature type="domain" description="Flagellin C-terminal" evidence="1">
    <location>
        <begin position="260"/>
        <end position="336"/>
    </location>
</feature>
<keyword evidence="3" id="KW-1185">Reference proteome</keyword>
<proteinExistence type="predicted"/>
<dbReference type="Pfam" id="PF00700">
    <property type="entry name" value="Flagellin_C"/>
    <property type="match status" value="1"/>
</dbReference>
<name>A0A2V4MXG5_9RHOB</name>
<accession>A0A2V4MXG5</accession>
<dbReference type="AlphaFoldDB" id="A0A2V4MXG5"/>
<dbReference type="OrthoDB" id="7312911at2"/>
<evidence type="ECO:0000313" key="2">
    <source>
        <dbReference type="EMBL" id="PYC46342.1"/>
    </source>
</evidence>
<dbReference type="EMBL" id="QFVT01000016">
    <property type="protein sequence ID" value="PYC46342.1"/>
    <property type="molecule type" value="Genomic_DNA"/>
</dbReference>
<comment type="caution">
    <text evidence="2">The sequence shown here is derived from an EMBL/GenBank/DDBJ whole genome shotgun (WGS) entry which is preliminary data.</text>
</comment>
<dbReference type="RefSeq" id="WP_110797385.1">
    <property type="nucleotide sequence ID" value="NZ_KZ826495.1"/>
</dbReference>
<organism evidence="2 3">
    <name type="scientific">Litorivita pollutaquae</name>
    <dbReference type="NCBI Taxonomy" id="2200892"/>
    <lineage>
        <taxon>Bacteria</taxon>
        <taxon>Pseudomonadati</taxon>
        <taxon>Pseudomonadota</taxon>
        <taxon>Alphaproteobacteria</taxon>
        <taxon>Rhodobacterales</taxon>
        <taxon>Paracoccaceae</taxon>
        <taxon>Litorivita</taxon>
    </lineage>
</organism>
<evidence type="ECO:0000259" key="1">
    <source>
        <dbReference type="Pfam" id="PF00700"/>
    </source>
</evidence>
<sequence>MSQMTIGDMAAHFMLRRQNVDIKQNLTQLTEELASGRTADVSEHLGGNYSYLNEIERGMTLLKGYETATGEAGIFTGAMQASLETVQEQTSDLAADLVMVSSSSIPSVLTSASGDARTQLQSIVSALNTNVAGRALFSGVEVDKSPLISGDEILDELRSALTMAGAVTVGDIDTVLDDYFDTPGGGFETSAYQGATTSMSPFLLGEGESVNLDLRADAQGFRDLLKSTAKAALASDTTLGYPSTTQLDLLRMSGEELLTAQSGLTAIRSDLGYAEARIEESKVRVASEKSSLEYARGELIGIDPYETATKLENAQHQLETLYTLTVRMSRLSLMDYM</sequence>
<dbReference type="Proteomes" id="UP000248012">
    <property type="component" value="Unassembled WGS sequence"/>
</dbReference>
<reference evidence="2 3" key="1">
    <citation type="submission" date="2018-05" db="EMBL/GenBank/DDBJ databases">
        <title>Oceanovita maritima gen. nov., sp. nov., a marine bacterium in the family Rhodobacteraceae isolated from surface seawater of Lundu port Xiamen, China.</title>
        <authorList>
            <person name="Hetharua B.H."/>
            <person name="Min D."/>
            <person name="Liao H."/>
            <person name="Tian Y."/>
        </authorList>
    </citation>
    <scope>NUCLEOTIDE SEQUENCE [LARGE SCALE GENOMIC DNA]</scope>
    <source>
        <strain evidence="2 3">FSX-11</strain>
    </source>
</reference>
<evidence type="ECO:0000313" key="3">
    <source>
        <dbReference type="Proteomes" id="UP000248012"/>
    </source>
</evidence>
<protein>
    <recommendedName>
        <fullName evidence="1">Flagellin C-terminal domain-containing protein</fullName>
    </recommendedName>
</protein>
<gene>
    <name evidence="2" type="ORF">DI396_15950</name>
</gene>